<evidence type="ECO:0000256" key="5">
    <source>
        <dbReference type="ARBA" id="ARBA00022989"/>
    </source>
</evidence>
<dbReference type="Gene3D" id="3.30.70.100">
    <property type="match status" value="1"/>
</dbReference>
<comment type="similarity">
    <text evidence="2">Belongs to the MscS (TC 1.A.23) family.</text>
</comment>
<dbReference type="SUPFAM" id="SSF50182">
    <property type="entry name" value="Sm-like ribonucleoproteins"/>
    <property type="match status" value="1"/>
</dbReference>
<keyword evidence="11" id="KW-1185">Reference proteome</keyword>
<evidence type="ECO:0000259" key="8">
    <source>
        <dbReference type="Pfam" id="PF00924"/>
    </source>
</evidence>
<dbReference type="InterPro" id="IPR049142">
    <property type="entry name" value="MS_channel_1st"/>
</dbReference>
<feature type="domain" description="Mechanosensitive ion channel MscS" evidence="8">
    <location>
        <begin position="198"/>
        <end position="263"/>
    </location>
</feature>
<evidence type="ECO:0000256" key="2">
    <source>
        <dbReference type="ARBA" id="ARBA00008017"/>
    </source>
</evidence>
<evidence type="ECO:0000256" key="3">
    <source>
        <dbReference type="ARBA" id="ARBA00022475"/>
    </source>
</evidence>
<feature type="transmembrane region" description="Helical" evidence="7">
    <location>
        <begin position="182"/>
        <end position="210"/>
    </location>
</feature>
<evidence type="ECO:0000313" key="10">
    <source>
        <dbReference type="EMBL" id="AJP70976.1"/>
    </source>
</evidence>
<dbReference type="OrthoDB" id="9809206at2"/>
<dbReference type="AlphaFoldDB" id="A0A7U5BET9"/>
<evidence type="ECO:0000259" key="9">
    <source>
        <dbReference type="Pfam" id="PF21088"/>
    </source>
</evidence>
<protein>
    <submittedName>
        <fullName evidence="10">Mechanosensitive ion channel protein MscS</fullName>
    </submittedName>
</protein>
<organism evidence="10 11">
    <name type="scientific">Sphingomonas hengshuiensis</name>
    <dbReference type="NCBI Taxonomy" id="1609977"/>
    <lineage>
        <taxon>Bacteria</taxon>
        <taxon>Pseudomonadati</taxon>
        <taxon>Pseudomonadota</taxon>
        <taxon>Alphaproteobacteria</taxon>
        <taxon>Sphingomonadales</taxon>
        <taxon>Sphingomonadaceae</taxon>
        <taxon>Sphingomonas</taxon>
    </lineage>
</organism>
<keyword evidence="3" id="KW-1003">Cell membrane</keyword>
<dbReference type="PANTHER" id="PTHR30566:SF25">
    <property type="entry name" value="INNER MEMBRANE PROTEIN"/>
    <property type="match status" value="1"/>
</dbReference>
<dbReference type="SUPFAM" id="SSF82689">
    <property type="entry name" value="Mechanosensitive channel protein MscS (YggB), C-terminal domain"/>
    <property type="match status" value="1"/>
</dbReference>
<evidence type="ECO:0000256" key="6">
    <source>
        <dbReference type="ARBA" id="ARBA00023136"/>
    </source>
</evidence>
<dbReference type="InterPro" id="IPR011014">
    <property type="entry name" value="MscS_channel_TM-2"/>
</dbReference>
<dbReference type="EMBL" id="CP010836">
    <property type="protein sequence ID" value="AJP70976.1"/>
    <property type="molecule type" value="Genomic_DNA"/>
</dbReference>
<evidence type="ECO:0000313" key="11">
    <source>
        <dbReference type="Proteomes" id="UP000032300"/>
    </source>
</evidence>
<reference evidence="10 11" key="1">
    <citation type="journal article" date="2015" name="Int. J. Syst. Evol. Microbiol.">
        <title>Sphingomonas hengshuiensis sp. nov., isolated from lake wetland.</title>
        <authorList>
            <person name="Wei S."/>
            <person name="Wang T."/>
            <person name="Liu H."/>
            <person name="Zhang C."/>
            <person name="Guo J."/>
            <person name="Wang Q."/>
            <person name="Liang K."/>
            <person name="Zhang Z."/>
        </authorList>
    </citation>
    <scope>NUCLEOTIDE SEQUENCE [LARGE SCALE GENOMIC DNA]</scope>
    <source>
        <strain evidence="10 11">WHSC-8</strain>
    </source>
</reference>
<feature type="transmembrane region" description="Helical" evidence="7">
    <location>
        <begin position="145"/>
        <end position="170"/>
    </location>
</feature>
<dbReference type="Pfam" id="PF21088">
    <property type="entry name" value="MS_channel_1st"/>
    <property type="match status" value="1"/>
</dbReference>
<keyword evidence="4 7" id="KW-0812">Transmembrane</keyword>
<dbReference type="InterPro" id="IPR006685">
    <property type="entry name" value="MscS_channel_2nd"/>
</dbReference>
<feature type="transmembrane region" description="Helical" evidence="7">
    <location>
        <begin position="101"/>
        <end position="124"/>
    </location>
</feature>
<dbReference type="KEGG" id="sphi:TS85_02755"/>
<proteinExistence type="inferred from homology"/>
<dbReference type="InterPro" id="IPR010920">
    <property type="entry name" value="LSM_dom_sf"/>
</dbReference>
<evidence type="ECO:0000256" key="1">
    <source>
        <dbReference type="ARBA" id="ARBA00004651"/>
    </source>
</evidence>
<dbReference type="InterPro" id="IPR011066">
    <property type="entry name" value="MscS_channel_C_sf"/>
</dbReference>
<dbReference type="PANTHER" id="PTHR30566">
    <property type="entry name" value="YNAI-RELATED MECHANOSENSITIVE ION CHANNEL"/>
    <property type="match status" value="1"/>
</dbReference>
<dbReference type="GO" id="GO:0008381">
    <property type="term" value="F:mechanosensitive monoatomic ion channel activity"/>
    <property type="evidence" value="ECO:0007669"/>
    <property type="project" value="UniProtKB-ARBA"/>
</dbReference>
<dbReference type="GO" id="GO:0005886">
    <property type="term" value="C:plasma membrane"/>
    <property type="evidence" value="ECO:0007669"/>
    <property type="project" value="UniProtKB-SubCell"/>
</dbReference>
<keyword evidence="6 7" id="KW-0472">Membrane</keyword>
<name>A0A7U5BET9_9SPHN</name>
<dbReference type="Pfam" id="PF00924">
    <property type="entry name" value="MS_channel_2nd"/>
    <property type="match status" value="1"/>
</dbReference>
<comment type="subcellular location">
    <subcellularLocation>
        <location evidence="1">Cell membrane</location>
        <topology evidence="1">Multi-pass membrane protein</topology>
    </subcellularLocation>
</comment>
<dbReference type="Gene3D" id="2.30.30.60">
    <property type="match status" value="1"/>
</dbReference>
<evidence type="ECO:0000256" key="7">
    <source>
        <dbReference type="SAM" id="Phobius"/>
    </source>
</evidence>
<sequence>MTNKTAPILPKVDLETHTQSFFRDSTFWVEEHWLQILIASGVAFGIVLLLHLVRSWGTRLCRRGHGVANWYAIFGRAVAKTSNFFIIMVAIRLVTTYADPPAAVVTTSTFLFTIAAVFQAAIWAREVIFGLIEHRTSGEDERAAGLASALGIIRLLVTFVLFAIALVMVLSNLGVNVTGLVAGLGVGGIAIGLAAQGIFGDLIAALSILFDRPFRVGHNISYDQTTGTVEGIGLKSTRIRSFDGELRIISNRQLLDKEIQNISDRNHIRLKFMLGVAYETPPDTLDRIPEMLRQIAEAHGGNAVRGGFAAFGASTLDYEYIVEMPSGDWPTAHAARDRIATDLLRHFTAAGIAFAYPTQTSYAAAPDGTIIMPYPDVQPVMRVDKEPGER</sequence>
<dbReference type="InterPro" id="IPR023408">
    <property type="entry name" value="MscS_beta-dom_sf"/>
</dbReference>
<feature type="transmembrane region" description="Helical" evidence="7">
    <location>
        <begin position="33"/>
        <end position="53"/>
    </location>
</feature>
<dbReference type="Proteomes" id="UP000032300">
    <property type="component" value="Chromosome"/>
</dbReference>
<accession>A0A7U5BET9</accession>
<dbReference type="SUPFAM" id="SSF82861">
    <property type="entry name" value="Mechanosensitive channel protein MscS (YggB), transmembrane region"/>
    <property type="match status" value="1"/>
</dbReference>
<evidence type="ECO:0000256" key="4">
    <source>
        <dbReference type="ARBA" id="ARBA00022692"/>
    </source>
</evidence>
<reference evidence="10 11" key="2">
    <citation type="submission" date="2015-02" db="EMBL/GenBank/DDBJ databases">
        <title>The complete genome of Sphingomonas hengshuiensis sp. WHSC-8 isolated from soil of Hengshui Lake.</title>
        <authorList>
            <person name="Wei S."/>
            <person name="Guo J."/>
            <person name="Su C."/>
            <person name="Wu R."/>
            <person name="Zhang Z."/>
            <person name="Liang K."/>
            <person name="Li H."/>
            <person name="Wang T."/>
            <person name="Liu H."/>
            <person name="Zhang C."/>
            <person name="Li Z."/>
            <person name="Wang Q."/>
            <person name="Meng J."/>
        </authorList>
    </citation>
    <scope>NUCLEOTIDE SEQUENCE [LARGE SCALE GENOMIC DNA]</scope>
    <source>
        <strain evidence="10 11">WHSC-8</strain>
    </source>
</reference>
<feature type="domain" description="Mechanosensitive ion channel transmembrane helices 2/3" evidence="9">
    <location>
        <begin position="156"/>
        <end position="196"/>
    </location>
</feature>
<dbReference type="Gene3D" id="1.10.287.1260">
    <property type="match status" value="1"/>
</dbReference>
<keyword evidence="5 7" id="KW-1133">Transmembrane helix</keyword>
<feature type="transmembrane region" description="Helical" evidence="7">
    <location>
        <begin position="73"/>
        <end position="95"/>
    </location>
</feature>
<gene>
    <name evidence="10" type="ORF">TS85_02755</name>
</gene>
<dbReference type="RefSeq" id="WP_044330298.1">
    <property type="nucleotide sequence ID" value="NZ_CP010836.1"/>
</dbReference>